<proteinExistence type="predicted"/>
<dbReference type="Proteomes" id="UP000043316">
    <property type="component" value="Unassembled WGS sequence"/>
</dbReference>
<name>A0A0H5M109_YERIN</name>
<protein>
    <submittedName>
        <fullName evidence="1">Uncharacterized protein</fullName>
    </submittedName>
</protein>
<reference evidence="2" key="1">
    <citation type="submission" date="2015-03" db="EMBL/GenBank/DDBJ databases">
        <authorList>
            <consortium name="Pathogen Informatics"/>
        </authorList>
    </citation>
    <scope>NUCLEOTIDE SEQUENCE [LARGE SCALE GENOMIC DNA]</scope>
    <source>
        <strain evidence="2">R148</strain>
    </source>
</reference>
<organism evidence="1 2">
    <name type="scientific">Yersinia intermedia</name>
    <dbReference type="NCBI Taxonomy" id="631"/>
    <lineage>
        <taxon>Bacteria</taxon>
        <taxon>Pseudomonadati</taxon>
        <taxon>Pseudomonadota</taxon>
        <taxon>Gammaproteobacteria</taxon>
        <taxon>Enterobacterales</taxon>
        <taxon>Yersiniaceae</taxon>
        <taxon>Yersinia</taxon>
    </lineage>
</organism>
<sequence length="101" mass="11452">MKSNEIVEQWVSKRSSFYFFLPDGPYGRPFDNQYLVEKIEETSDGFKIFLSDNLTLSFIGYPEVKAEGCNLLISKFSCCIFDVGGNGIKKYDHGEVVLSGF</sequence>
<dbReference type="EMBL" id="CWJI01000023">
    <property type="protein sequence ID" value="CRY57124.1"/>
    <property type="molecule type" value="Genomic_DNA"/>
</dbReference>
<dbReference type="AlphaFoldDB" id="A0A0H5M109"/>
<gene>
    <name evidence="1" type="ORF">ERS008476_04172</name>
</gene>
<accession>A0A0H5M109</accession>
<dbReference type="RefSeq" id="WP_053010420.1">
    <property type="nucleotide sequence ID" value="NZ_CWJI01000023.1"/>
</dbReference>
<evidence type="ECO:0000313" key="1">
    <source>
        <dbReference type="EMBL" id="CRY57124.1"/>
    </source>
</evidence>
<evidence type="ECO:0000313" key="2">
    <source>
        <dbReference type="Proteomes" id="UP000043316"/>
    </source>
</evidence>